<gene>
    <name evidence="7" type="ORF">COLO4_05148</name>
</gene>
<dbReference type="PROSITE" id="PS50090">
    <property type="entry name" value="MYB_LIKE"/>
    <property type="match status" value="1"/>
</dbReference>
<dbReference type="EMBL" id="AWUE01012232">
    <property type="protein sequence ID" value="OMP09769.1"/>
    <property type="molecule type" value="Genomic_DNA"/>
</dbReference>
<dbReference type="SUPFAM" id="SSF46689">
    <property type="entry name" value="Homeodomain-like"/>
    <property type="match status" value="1"/>
</dbReference>
<dbReference type="Gene3D" id="1.10.10.60">
    <property type="entry name" value="Homeodomain-like"/>
    <property type="match status" value="1"/>
</dbReference>
<feature type="compositionally biased region" description="Basic and acidic residues" evidence="4">
    <location>
        <begin position="91"/>
        <end position="108"/>
    </location>
</feature>
<dbReference type="InterPro" id="IPR001005">
    <property type="entry name" value="SANT/Myb"/>
</dbReference>
<evidence type="ECO:0000256" key="2">
    <source>
        <dbReference type="ARBA" id="ARBA00023125"/>
    </source>
</evidence>
<evidence type="ECO:0000259" key="6">
    <source>
        <dbReference type="PROSITE" id="PS51294"/>
    </source>
</evidence>
<dbReference type="CDD" id="cd00167">
    <property type="entry name" value="SANT"/>
    <property type="match status" value="1"/>
</dbReference>
<evidence type="ECO:0000313" key="8">
    <source>
        <dbReference type="Proteomes" id="UP000187203"/>
    </source>
</evidence>
<feature type="compositionally biased region" description="Low complexity" evidence="4">
    <location>
        <begin position="52"/>
        <end position="66"/>
    </location>
</feature>
<proteinExistence type="predicted"/>
<reference evidence="8" key="1">
    <citation type="submission" date="2013-09" db="EMBL/GenBank/DDBJ databases">
        <title>Corchorus olitorius genome sequencing.</title>
        <authorList>
            <person name="Alam M."/>
            <person name="Haque M.S."/>
            <person name="Islam M.S."/>
            <person name="Emdad E.M."/>
            <person name="Islam M.M."/>
            <person name="Ahmed B."/>
            <person name="Halim A."/>
            <person name="Hossen Q.M.M."/>
            <person name="Hossain M.Z."/>
            <person name="Ahmed R."/>
            <person name="Khan M.M."/>
            <person name="Islam R."/>
            <person name="Rashid M.M."/>
            <person name="Khan S.A."/>
            <person name="Rahman M.S."/>
            <person name="Alam M."/>
            <person name="Yahiya A.S."/>
            <person name="Khan M.S."/>
            <person name="Azam M.S."/>
            <person name="Haque T."/>
            <person name="Lashkar M.Z.H."/>
            <person name="Akhand A.I."/>
            <person name="Morshed G."/>
            <person name="Roy S."/>
            <person name="Uddin K.S."/>
            <person name="Rabeya T."/>
            <person name="Hossain A.S."/>
            <person name="Chowdhury A."/>
            <person name="Snigdha A.R."/>
            <person name="Mortoza M.S."/>
            <person name="Matin S.A."/>
            <person name="Hoque S.M.E."/>
            <person name="Islam M.K."/>
            <person name="Roy D.K."/>
            <person name="Haider R."/>
            <person name="Moosa M.M."/>
            <person name="Elias S.M."/>
            <person name="Hasan A.M."/>
            <person name="Jahan S."/>
            <person name="Shafiuddin M."/>
            <person name="Mahmood N."/>
            <person name="Shommy N.S."/>
        </authorList>
    </citation>
    <scope>NUCLEOTIDE SEQUENCE [LARGE SCALE GENOMIC DNA]</scope>
    <source>
        <strain evidence="8">cv. O-4</strain>
    </source>
</reference>
<dbReference type="InterPro" id="IPR009057">
    <property type="entry name" value="Homeodomain-like_sf"/>
</dbReference>
<dbReference type="InterPro" id="IPR015495">
    <property type="entry name" value="Myb_TF_plants"/>
</dbReference>
<keyword evidence="2" id="KW-0238">DNA-binding</keyword>
<sequence length="285" mass="31831">MGKGRAPCCDKDKVKRGPWSPAEDLRLITFIQKHGHDNWRALPRLADESKESSLTSSSSSSSITSSCGKRNLETENEDQWDNIGTVTKKPCSREEFAPATNKDFKPELSKQLSSSSISSDNSNMTNSSQVDVPNPENYQAGSLFDFVESLYDGYNNISEEVNKPEMSDHTAFDIPFESDLEFWNMLDSLGSSFQSDGTQLQMVEGNHGSNLGEEMSKELTAENNKWLHYLENEVLGVEVTKDENHNNLSKDAAEPLVSEMYDLLLKPEAEMGMGHYLNHIQSSNS</sequence>
<organism evidence="7 8">
    <name type="scientific">Corchorus olitorius</name>
    <dbReference type="NCBI Taxonomy" id="93759"/>
    <lineage>
        <taxon>Eukaryota</taxon>
        <taxon>Viridiplantae</taxon>
        <taxon>Streptophyta</taxon>
        <taxon>Embryophyta</taxon>
        <taxon>Tracheophyta</taxon>
        <taxon>Spermatophyta</taxon>
        <taxon>Magnoliopsida</taxon>
        <taxon>eudicotyledons</taxon>
        <taxon>Gunneridae</taxon>
        <taxon>Pentapetalae</taxon>
        <taxon>rosids</taxon>
        <taxon>malvids</taxon>
        <taxon>Malvales</taxon>
        <taxon>Malvaceae</taxon>
        <taxon>Grewioideae</taxon>
        <taxon>Apeibeae</taxon>
        <taxon>Corchorus</taxon>
    </lineage>
</organism>
<dbReference type="PROSITE" id="PS51294">
    <property type="entry name" value="HTH_MYB"/>
    <property type="match status" value="1"/>
</dbReference>
<feature type="domain" description="HTH myb-type" evidence="6">
    <location>
        <begin position="11"/>
        <end position="40"/>
    </location>
</feature>
<name>A0A1R3KRU5_9ROSI</name>
<dbReference type="PANTHER" id="PTHR10641">
    <property type="entry name" value="MYB FAMILY TRANSCRIPTION FACTOR"/>
    <property type="match status" value="1"/>
</dbReference>
<dbReference type="GO" id="GO:0003677">
    <property type="term" value="F:DNA binding"/>
    <property type="evidence" value="ECO:0007669"/>
    <property type="project" value="UniProtKB-KW"/>
</dbReference>
<dbReference type="GO" id="GO:0005634">
    <property type="term" value="C:nucleus"/>
    <property type="evidence" value="ECO:0007669"/>
    <property type="project" value="UniProtKB-SubCell"/>
</dbReference>
<protein>
    <submittedName>
        <fullName evidence="7">Uncharacterized protein</fullName>
    </submittedName>
</protein>
<evidence type="ECO:0000256" key="3">
    <source>
        <dbReference type="ARBA" id="ARBA00023242"/>
    </source>
</evidence>
<dbReference type="Proteomes" id="UP000187203">
    <property type="component" value="Unassembled WGS sequence"/>
</dbReference>
<dbReference type="AlphaFoldDB" id="A0A1R3KRU5"/>
<dbReference type="OrthoDB" id="2143914at2759"/>
<feature type="compositionally biased region" description="Basic and acidic residues" evidence="4">
    <location>
        <begin position="42"/>
        <end position="51"/>
    </location>
</feature>
<evidence type="ECO:0000256" key="4">
    <source>
        <dbReference type="SAM" id="MobiDB-lite"/>
    </source>
</evidence>
<feature type="region of interest" description="Disordered" evidence="4">
    <location>
        <begin position="42"/>
        <end position="133"/>
    </location>
</feature>
<keyword evidence="3" id="KW-0539">Nucleus</keyword>
<evidence type="ECO:0000259" key="5">
    <source>
        <dbReference type="PROSITE" id="PS50090"/>
    </source>
</evidence>
<evidence type="ECO:0000313" key="7">
    <source>
        <dbReference type="EMBL" id="OMP09769.1"/>
    </source>
</evidence>
<dbReference type="PANTHER" id="PTHR10641:SF1103">
    <property type="entry name" value="TRANSCRIPTION FACTOR MYB72"/>
    <property type="match status" value="1"/>
</dbReference>
<feature type="compositionally biased region" description="Low complexity" evidence="4">
    <location>
        <begin position="109"/>
        <end position="128"/>
    </location>
</feature>
<dbReference type="STRING" id="93759.A0A1R3KRU5"/>
<evidence type="ECO:0000256" key="1">
    <source>
        <dbReference type="ARBA" id="ARBA00004123"/>
    </source>
</evidence>
<keyword evidence="8" id="KW-1185">Reference proteome</keyword>
<comment type="subcellular location">
    <subcellularLocation>
        <location evidence="1">Nucleus</location>
    </subcellularLocation>
</comment>
<dbReference type="Pfam" id="PF00249">
    <property type="entry name" value="Myb_DNA-binding"/>
    <property type="match status" value="1"/>
</dbReference>
<feature type="domain" description="Myb-like" evidence="5">
    <location>
        <begin position="11"/>
        <end position="50"/>
    </location>
</feature>
<dbReference type="InterPro" id="IPR017930">
    <property type="entry name" value="Myb_dom"/>
</dbReference>
<accession>A0A1R3KRU5</accession>
<comment type="caution">
    <text evidence="7">The sequence shown here is derived from an EMBL/GenBank/DDBJ whole genome shotgun (WGS) entry which is preliminary data.</text>
</comment>